<proteinExistence type="predicted"/>
<dbReference type="AlphaFoldDB" id="A0A7H8NEK0"/>
<evidence type="ECO:0008006" key="4">
    <source>
        <dbReference type="Google" id="ProtNLM"/>
    </source>
</evidence>
<keyword evidence="1" id="KW-0732">Signal</keyword>
<feature type="signal peptide" evidence="1">
    <location>
        <begin position="1"/>
        <end position="36"/>
    </location>
</feature>
<dbReference type="Proteomes" id="UP000509303">
    <property type="component" value="Chromosome"/>
</dbReference>
<dbReference type="EMBL" id="CP054929">
    <property type="protein sequence ID" value="QKW52884.1"/>
    <property type="molecule type" value="Genomic_DNA"/>
</dbReference>
<dbReference type="SUPFAM" id="SSF82171">
    <property type="entry name" value="DPP6 N-terminal domain-like"/>
    <property type="match status" value="1"/>
</dbReference>
<dbReference type="InterPro" id="IPR011042">
    <property type="entry name" value="6-blade_b-propeller_TolB-like"/>
</dbReference>
<dbReference type="Gene3D" id="2.120.10.30">
    <property type="entry name" value="TolB, C-terminal domain"/>
    <property type="match status" value="1"/>
</dbReference>
<feature type="chain" id="PRO_5029003028" description="PD40 domain-containing protein" evidence="1">
    <location>
        <begin position="37"/>
        <end position="374"/>
    </location>
</feature>
<accession>A0A7H8NEK0</accession>
<sequence length="374" mass="39680">MRRNANRGATRRVRAALGTVIALCAVTAVLPGAASAETTAGVRGAGDRETSVQKISLAADGTPADGDSGDASITPDGRHVVFASAADNLTPDRPQEGDEVYLRDQRADETRRIGHYDPIEPPVISGDGAYLGYPVPWMRDVKIYLWQVRTGAIGGLDCWPGCGQLSLNGDGHHAVYVVTPRPPASHQRVEFQDVFTGAKETIAEFGHRRPSRPSLSGDSRHVAYQDGEAGDVFVRDRTDGITHGPIEGPSKEAALVQLSEDGGKVVYRSGPDTHVHDVRSGTAQLVPNARGVAIDPTGRYLLYAPNDPADPGQPSLALRDLSTGTDEIVSRQPASAGVDAVSAHGRDVVFTSAADDIVPDDTNGTSDVFVRRFH</sequence>
<reference evidence="2 3" key="1">
    <citation type="submission" date="2020-06" db="EMBL/GenBank/DDBJ databases">
        <title>Genome mining for natural products.</title>
        <authorList>
            <person name="Zhang B."/>
            <person name="Shi J."/>
            <person name="Ge H."/>
        </authorList>
    </citation>
    <scope>NUCLEOTIDE SEQUENCE [LARGE SCALE GENOMIC DNA]</scope>
    <source>
        <strain evidence="2 3">NA00687</strain>
    </source>
</reference>
<organism evidence="2 3">
    <name type="scientific">Streptomyces buecherae</name>
    <dbReference type="NCBI Taxonomy" id="2763006"/>
    <lineage>
        <taxon>Bacteria</taxon>
        <taxon>Bacillati</taxon>
        <taxon>Actinomycetota</taxon>
        <taxon>Actinomycetes</taxon>
        <taxon>Kitasatosporales</taxon>
        <taxon>Streptomycetaceae</taxon>
        <taxon>Streptomyces</taxon>
    </lineage>
</organism>
<keyword evidence="3" id="KW-1185">Reference proteome</keyword>
<evidence type="ECO:0000313" key="2">
    <source>
        <dbReference type="EMBL" id="QKW52884.1"/>
    </source>
</evidence>
<evidence type="ECO:0000256" key="1">
    <source>
        <dbReference type="SAM" id="SignalP"/>
    </source>
</evidence>
<name>A0A7H8NEK0_9ACTN</name>
<protein>
    <recommendedName>
        <fullName evidence="4">PD40 domain-containing protein</fullName>
    </recommendedName>
</protein>
<gene>
    <name evidence="2" type="ORF">HUT08_28825</name>
</gene>
<evidence type="ECO:0000313" key="3">
    <source>
        <dbReference type="Proteomes" id="UP000509303"/>
    </source>
</evidence>
<dbReference type="RefSeq" id="WP_176164594.1">
    <property type="nucleotide sequence ID" value="NZ_CP054929.1"/>
</dbReference>